<dbReference type="Proteomes" id="UP000054150">
    <property type="component" value="Unassembled WGS sequence"/>
</dbReference>
<feature type="non-terminal residue" evidence="1">
    <location>
        <position position="1"/>
    </location>
</feature>
<sequence length="115" mass="12814">VKPFLGCETRKPGRMSETLTSVLPNTPSVLPRQNCITSFLFPCSIPTFYPSVLITNPISNSCFILPSNFIPVIQRMTIQEKGKKVVLGHGAWCQALDLICNFHRLAKDKDYSSAK</sequence>
<dbReference type="AlphaFoldDB" id="A0A091SXV3"/>
<protein>
    <submittedName>
        <fullName evidence="1">Uncharacterized protein</fullName>
    </submittedName>
</protein>
<feature type="non-terminal residue" evidence="1">
    <location>
        <position position="115"/>
    </location>
</feature>
<evidence type="ECO:0000313" key="2">
    <source>
        <dbReference type="Proteomes" id="UP000054150"/>
    </source>
</evidence>
<reference evidence="1 2" key="1">
    <citation type="submission" date="2014-04" db="EMBL/GenBank/DDBJ databases">
        <title>Genome evolution of avian class.</title>
        <authorList>
            <person name="Zhang G."/>
            <person name="Li C."/>
        </authorList>
    </citation>
    <scope>NUCLEOTIDE SEQUENCE [LARGE SCALE GENOMIC DNA]</scope>
    <source>
        <strain evidence="1">BGI_N334</strain>
    </source>
</reference>
<proteinExistence type="predicted"/>
<gene>
    <name evidence="1" type="ORF">N334_07387</name>
</gene>
<accession>A0A091SXV3</accession>
<keyword evidence="2" id="KW-1185">Reference proteome</keyword>
<organism evidence="1 2">
    <name type="scientific">Pelecanus crispus</name>
    <name type="common">Dalmatian pelican</name>
    <dbReference type="NCBI Taxonomy" id="36300"/>
    <lineage>
        <taxon>Eukaryota</taxon>
        <taxon>Metazoa</taxon>
        <taxon>Chordata</taxon>
        <taxon>Craniata</taxon>
        <taxon>Vertebrata</taxon>
        <taxon>Euteleostomi</taxon>
        <taxon>Archelosauria</taxon>
        <taxon>Archosauria</taxon>
        <taxon>Dinosauria</taxon>
        <taxon>Saurischia</taxon>
        <taxon>Theropoda</taxon>
        <taxon>Coelurosauria</taxon>
        <taxon>Aves</taxon>
        <taxon>Neognathae</taxon>
        <taxon>Neoaves</taxon>
        <taxon>Aequornithes</taxon>
        <taxon>Pelecaniformes</taxon>
        <taxon>Pelecanidae</taxon>
        <taxon>Pelecanus</taxon>
    </lineage>
</organism>
<name>A0A091SXV3_PELCR</name>
<evidence type="ECO:0000313" key="1">
    <source>
        <dbReference type="EMBL" id="KFQ62815.1"/>
    </source>
</evidence>
<dbReference type="EMBL" id="KK488683">
    <property type="protein sequence ID" value="KFQ62815.1"/>
    <property type="molecule type" value="Genomic_DNA"/>
</dbReference>